<dbReference type="InterPro" id="IPR016039">
    <property type="entry name" value="Thiolase-like"/>
</dbReference>
<dbReference type="SMART" id="SM00827">
    <property type="entry name" value="PKS_AT"/>
    <property type="match status" value="1"/>
</dbReference>
<dbReference type="EMBL" id="JBHSIT010000002">
    <property type="protein sequence ID" value="MFC4907542.1"/>
    <property type="molecule type" value="Genomic_DNA"/>
</dbReference>
<keyword evidence="4" id="KW-0808">Transferase</keyword>
<evidence type="ECO:0000256" key="4">
    <source>
        <dbReference type="ARBA" id="ARBA00022679"/>
    </source>
</evidence>
<dbReference type="RefSeq" id="WP_378253384.1">
    <property type="nucleotide sequence ID" value="NZ_JBHSIT010000002.1"/>
</dbReference>
<accession>A0ABV9TTV4</accession>
<protein>
    <submittedName>
        <fullName evidence="8">Type I polyketide synthase</fullName>
    </submittedName>
</protein>
<dbReference type="Proteomes" id="UP001595872">
    <property type="component" value="Unassembled WGS sequence"/>
</dbReference>
<evidence type="ECO:0000313" key="9">
    <source>
        <dbReference type="Proteomes" id="UP001595872"/>
    </source>
</evidence>
<evidence type="ECO:0000256" key="5">
    <source>
        <dbReference type="ARBA" id="ARBA00023268"/>
    </source>
</evidence>
<evidence type="ECO:0000256" key="6">
    <source>
        <dbReference type="SAM" id="MobiDB-lite"/>
    </source>
</evidence>
<sequence length="841" mass="86728">MATEAELVDYLRWTTAELHEARRRLREREERDREPIAIVAMACRFPGGARSPEDLWRLVAEGRDAIGGFPADRGWDLDGLRAPDGSPRARAGGFVYDALDFDAEFFGMGRSEALATEPQQRILLELAWEAVERAGLDPHGLRGTRTGVFTGLTTHDYITRLPELGPAADGVLGHLGSGISGALASGRVSRALGLEGPAVTVDTACSSALVAMHLAGQALRRGECSLALAGGATVLATPGLYLEYAAQPGMLSDDGRCRPFAAGANGMVWGEGAGLVLLERLSDARRAGHPVLAVVRGSAVNQDGGSGGFTAPHGPAQQRLIRAALADAGLAPADVDAVEAHGTGTAMGDLIEAQALLATYGRDRPSGRPVLLGSVKSNIGHTQAASGMASVVKAVLAMRHGTLPATLHIDRPNPFVDWSAGEARLLAEPADWPERDGPRRAGVSSFGVSGTNAHLILEAAPEPEEPDSADAPVRAVPWVVSARSERALRAQAAALAAHVSERPEGSAADVAWSLLTTRSAFEHRVVVVGEDTRELAAALRAVAAGGVPAPADGDAVASGGRTGWVFGGDSPAPGTGLELYGRFPVFAAAVDEVCALLGGGTGRPAKEVLLAPRPGPDEPPVALFAVQVGLVRLLESAGLRPDLVIGHAAGELAAAHAAGVLDLADACLLLSGSGGAEPEPRAPRVPVVLGGERADGRITDPGFWAGRPHAPGEPATATGTAVATGTGDVDVLLELGPRPAIADTAGLPETPAVLGGEGAEARALFGALARLDARGAAVGWAGLMDREPAPRTVPLPTYAFQRERYWLYDAVPEAPGAETGREAAARTDGTHARDRETVVEN</sequence>
<keyword evidence="2" id="KW-0596">Phosphopantetheine</keyword>
<dbReference type="InterPro" id="IPR015083">
    <property type="entry name" value="NorB/c/GfsB-D-like_docking"/>
</dbReference>
<evidence type="ECO:0000259" key="7">
    <source>
        <dbReference type="PROSITE" id="PS52004"/>
    </source>
</evidence>
<dbReference type="PROSITE" id="PS00606">
    <property type="entry name" value="KS3_1"/>
    <property type="match status" value="1"/>
</dbReference>
<feature type="compositionally biased region" description="Basic and acidic residues" evidence="6">
    <location>
        <begin position="819"/>
        <end position="841"/>
    </location>
</feature>
<dbReference type="SUPFAM" id="SSF52151">
    <property type="entry name" value="FabD/lysophospholipase-like"/>
    <property type="match status" value="1"/>
</dbReference>
<keyword evidence="9" id="KW-1185">Reference proteome</keyword>
<dbReference type="InterPro" id="IPR016035">
    <property type="entry name" value="Acyl_Trfase/lysoPLipase"/>
</dbReference>
<dbReference type="InterPro" id="IPR001227">
    <property type="entry name" value="Ac_transferase_dom_sf"/>
</dbReference>
<dbReference type="InterPro" id="IPR050091">
    <property type="entry name" value="PKS_NRPS_Biosynth_Enz"/>
</dbReference>
<dbReference type="SUPFAM" id="SSF53901">
    <property type="entry name" value="Thiolase-like"/>
    <property type="match status" value="1"/>
</dbReference>
<dbReference type="InterPro" id="IPR014031">
    <property type="entry name" value="Ketoacyl_synth_C"/>
</dbReference>
<feature type="domain" description="Ketosynthase family 3 (KS3)" evidence="7">
    <location>
        <begin position="33"/>
        <end position="459"/>
    </location>
</feature>
<keyword evidence="5" id="KW-0511">Multifunctional enzyme</keyword>
<feature type="region of interest" description="Disordered" evidence="6">
    <location>
        <begin position="816"/>
        <end position="841"/>
    </location>
</feature>
<evidence type="ECO:0000256" key="3">
    <source>
        <dbReference type="ARBA" id="ARBA00022553"/>
    </source>
</evidence>
<dbReference type="Gene3D" id="3.30.70.3290">
    <property type="match status" value="2"/>
</dbReference>
<dbReference type="InterPro" id="IPR020841">
    <property type="entry name" value="PKS_Beta-ketoAc_synthase_dom"/>
</dbReference>
<dbReference type="Pfam" id="PF02801">
    <property type="entry name" value="Ketoacyl-synt_C"/>
    <property type="match status" value="1"/>
</dbReference>
<dbReference type="InterPro" id="IPR032821">
    <property type="entry name" value="PKS_assoc"/>
</dbReference>
<dbReference type="Pfam" id="PF00698">
    <property type="entry name" value="Acyl_transf_1"/>
    <property type="match status" value="1"/>
</dbReference>
<dbReference type="PROSITE" id="PS52004">
    <property type="entry name" value="KS3_2"/>
    <property type="match status" value="1"/>
</dbReference>
<comment type="caution">
    <text evidence="8">The sequence shown here is derived from an EMBL/GenBank/DDBJ whole genome shotgun (WGS) entry which is preliminary data.</text>
</comment>
<evidence type="ECO:0000256" key="2">
    <source>
        <dbReference type="ARBA" id="ARBA00022450"/>
    </source>
</evidence>
<dbReference type="Gene3D" id="3.40.366.10">
    <property type="entry name" value="Malonyl-Coenzyme A Acyl Carrier Protein, domain 2"/>
    <property type="match status" value="2"/>
</dbReference>
<evidence type="ECO:0000256" key="1">
    <source>
        <dbReference type="ARBA" id="ARBA00001957"/>
    </source>
</evidence>
<comment type="cofactor">
    <cofactor evidence="1">
        <name>pantetheine 4'-phosphate</name>
        <dbReference type="ChEBI" id="CHEBI:47942"/>
    </cofactor>
</comment>
<dbReference type="SMART" id="SM00825">
    <property type="entry name" value="PKS_KS"/>
    <property type="match status" value="1"/>
</dbReference>
<dbReference type="Pfam" id="PF08990">
    <property type="entry name" value="Docking"/>
    <property type="match status" value="1"/>
</dbReference>
<dbReference type="CDD" id="cd00833">
    <property type="entry name" value="PKS"/>
    <property type="match status" value="1"/>
</dbReference>
<dbReference type="PANTHER" id="PTHR43775">
    <property type="entry name" value="FATTY ACID SYNTHASE"/>
    <property type="match status" value="1"/>
</dbReference>
<dbReference type="InterPro" id="IPR014030">
    <property type="entry name" value="Ketoacyl_synth_N"/>
</dbReference>
<gene>
    <name evidence="8" type="ORF">ACFPCY_09440</name>
</gene>
<dbReference type="InterPro" id="IPR014043">
    <property type="entry name" value="Acyl_transferase_dom"/>
</dbReference>
<keyword evidence="3" id="KW-0597">Phosphoprotein</keyword>
<organism evidence="8 9">
    <name type="scientific">Actinomadura gamaensis</name>
    <dbReference type="NCBI Taxonomy" id="1763541"/>
    <lineage>
        <taxon>Bacteria</taxon>
        <taxon>Bacillati</taxon>
        <taxon>Actinomycetota</taxon>
        <taxon>Actinomycetes</taxon>
        <taxon>Streptosporangiales</taxon>
        <taxon>Thermomonosporaceae</taxon>
        <taxon>Actinomadura</taxon>
    </lineage>
</organism>
<reference evidence="9" key="1">
    <citation type="journal article" date="2019" name="Int. J. Syst. Evol. Microbiol.">
        <title>The Global Catalogue of Microorganisms (GCM) 10K type strain sequencing project: providing services to taxonomists for standard genome sequencing and annotation.</title>
        <authorList>
            <consortium name="The Broad Institute Genomics Platform"/>
            <consortium name="The Broad Institute Genome Sequencing Center for Infectious Disease"/>
            <person name="Wu L."/>
            <person name="Ma J."/>
        </authorList>
    </citation>
    <scope>NUCLEOTIDE SEQUENCE [LARGE SCALE GENOMIC DNA]</scope>
    <source>
        <strain evidence="9">KLKA75</strain>
    </source>
</reference>
<dbReference type="Pfam" id="PF16197">
    <property type="entry name" value="KAsynt_C_assoc"/>
    <property type="match status" value="1"/>
</dbReference>
<dbReference type="Gene3D" id="3.40.47.10">
    <property type="match status" value="1"/>
</dbReference>
<proteinExistence type="predicted"/>
<evidence type="ECO:0000313" key="8">
    <source>
        <dbReference type="EMBL" id="MFC4907542.1"/>
    </source>
</evidence>
<dbReference type="PANTHER" id="PTHR43775:SF51">
    <property type="entry name" value="INACTIVE PHENOLPHTHIOCEROL SYNTHESIS POLYKETIDE SYNTHASE TYPE I PKS1-RELATED"/>
    <property type="match status" value="1"/>
</dbReference>
<dbReference type="InterPro" id="IPR018201">
    <property type="entry name" value="Ketoacyl_synth_AS"/>
</dbReference>
<name>A0ABV9TTV4_9ACTN</name>
<dbReference type="Pfam" id="PF00109">
    <property type="entry name" value="ketoacyl-synt"/>
    <property type="match status" value="1"/>
</dbReference>